<dbReference type="Proteomes" id="UP000253769">
    <property type="component" value="Unassembled WGS sequence"/>
</dbReference>
<name>A0A369WSQ4_9GAMM</name>
<reference evidence="1 2" key="1">
    <citation type="submission" date="2018-07" db="EMBL/GenBank/DDBJ databases">
        <title>Motiliproteus coralliicola sp. nov., a bacterium isolated from Coral.</title>
        <authorList>
            <person name="Wang G."/>
        </authorList>
    </citation>
    <scope>NUCLEOTIDE SEQUENCE [LARGE SCALE GENOMIC DNA]</scope>
    <source>
        <strain evidence="1 2">C34</strain>
    </source>
</reference>
<dbReference type="Pfam" id="PF07295">
    <property type="entry name" value="DUF1451"/>
    <property type="match status" value="1"/>
</dbReference>
<gene>
    <name evidence="1" type="ORF">DV711_00435</name>
</gene>
<evidence type="ECO:0000313" key="2">
    <source>
        <dbReference type="Proteomes" id="UP000253769"/>
    </source>
</evidence>
<dbReference type="RefSeq" id="WP_114693691.1">
    <property type="nucleotide sequence ID" value="NZ_QQOH01000001.1"/>
</dbReference>
<protein>
    <submittedName>
        <fullName evidence="1">Metalloendopeptidase</fullName>
    </submittedName>
</protein>
<sequence length="182" mass="20797">MTDKDPQKSGPKLPDSAPEVYNRLLERVYLSIGKVEERSWPYIKDQIEEAARIELAAEEMTREELDLLQAYLQRDLREAGTALHKTGEGLANWLNFDLQALEYTLVERLFGLADQTRIDQTELQLRLDHGPEDYLAGEVAAAGQLRCLECGALVKLPQTTLIEPCHQCNNRFFHRDSGVWDK</sequence>
<dbReference type="AlphaFoldDB" id="A0A369WSQ4"/>
<comment type="caution">
    <text evidence="1">The sequence shown here is derived from an EMBL/GenBank/DDBJ whole genome shotgun (WGS) entry which is preliminary data.</text>
</comment>
<proteinExistence type="predicted"/>
<dbReference type="EMBL" id="QQOH01000001">
    <property type="protein sequence ID" value="RDE24109.1"/>
    <property type="molecule type" value="Genomic_DNA"/>
</dbReference>
<dbReference type="InterPro" id="IPR009912">
    <property type="entry name" value="DUF1451"/>
</dbReference>
<evidence type="ECO:0000313" key="1">
    <source>
        <dbReference type="EMBL" id="RDE24109.1"/>
    </source>
</evidence>
<dbReference type="OrthoDB" id="3174978at2"/>
<keyword evidence="2" id="KW-1185">Reference proteome</keyword>
<accession>A0A369WSQ4</accession>
<organism evidence="1 2">
    <name type="scientific">Motiliproteus coralliicola</name>
    <dbReference type="NCBI Taxonomy" id="2283196"/>
    <lineage>
        <taxon>Bacteria</taxon>
        <taxon>Pseudomonadati</taxon>
        <taxon>Pseudomonadota</taxon>
        <taxon>Gammaproteobacteria</taxon>
        <taxon>Oceanospirillales</taxon>
        <taxon>Oceanospirillaceae</taxon>
        <taxon>Motiliproteus</taxon>
    </lineage>
</organism>